<sequence>MPYYEPAPVSGRMEQSTVWLATRTSLKRSRTHSRVSATGPASAEPVTDDATAVVSLKPPPSISLGMDHAHKSSRGE</sequence>
<feature type="region of interest" description="Disordered" evidence="1">
    <location>
        <begin position="24"/>
        <end position="50"/>
    </location>
</feature>
<protein>
    <submittedName>
        <fullName evidence="2">Uncharacterized protein</fullName>
    </submittedName>
</protein>
<dbReference type="AlphaFoldDB" id="D8LQK2"/>
<evidence type="ECO:0000313" key="2">
    <source>
        <dbReference type="EMBL" id="CBN78766.1"/>
    </source>
</evidence>
<name>D8LQK2_ECTSI</name>
<keyword evidence="3" id="KW-1185">Reference proteome</keyword>
<feature type="region of interest" description="Disordered" evidence="1">
    <location>
        <begin position="57"/>
        <end position="76"/>
    </location>
</feature>
<dbReference type="Proteomes" id="UP000002630">
    <property type="component" value="Linkage Group LG04"/>
</dbReference>
<dbReference type="InParanoid" id="D8LQK2"/>
<accession>D8LQK2</accession>
<evidence type="ECO:0000256" key="1">
    <source>
        <dbReference type="SAM" id="MobiDB-lite"/>
    </source>
</evidence>
<proteinExistence type="predicted"/>
<organism evidence="2 3">
    <name type="scientific">Ectocarpus siliculosus</name>
    <name type="common">Brown alga</name>
    <name type="synonym">Conferva siliculosa</name>
    <dbReference type="NCBI Taxonomy" id="2880"/>
    <lineage>
        <taxon>Eukaryota</taxon>
        <taxon>Sar</taxon>
        <taxon>Stramenopiles</taxon>
        <taxon>Ochrophyta</taxon>
        <taxon>PX clade</taxon>
        <taxon>Phaeophyceae</taxon>
        <taxon>Ectocarpales</taxon>
        <taxon>Ectocarpaceae</taxon>
        <taxon>Ectocarpus</taxon>
    </lineage>
</organism>
<gene>
    <name evidence="2" type="ORF">Esi_0006_0159</name>
</gene>
<feature type="compositionally biased region" description="Basic and acidic residues" evidence="1">
    <location>
        <begin position="67"/>
        <end position="76"/>
    </location>
</feature>
<dbReference type="EMBL" id="FN649729">
    <property type="protein sequence ID" value="CBN78766.1"/>
    <property type="molecule type" value="Genomic_DNA"/>
</dbReference>
<reference evidence="2 3" key="1">
    <citation type="journal article" date="2010" name="Nature">
        <title>The Ectocarpus genome and the independent evolution of multicellularity in brown algae.</title>
        <authorList>
            <person name="Cock J.M."/>
            <person name="Sterck L."/>
            <person name="Rouze P."/>
            <person name="Scornet D."/>
            <person name="Allen A.E."/>
            <person name="Amoutzias G."/>
            <person name="Anthouard V."/>
            <person name="Artiguenave F."/>
            <person name="Aury J.M."/>
            <person name="Badger J.H."/>
            <person name="Beszteri B."/>
            <person name="Billiau K."/>
            <person name="Bonnet E."/>
            <person name="Bothwell J.H."/>
            <person name="Bowler C."/>
            <person name="Boyen C."/>
            <person name="Brownlee C."/>
            <person name="Carrano C.J."/>
            <person name="Charrier B."/>
            <person name="Cho G.Y."/>
            <person name="Coelho S.M."/>
            <person name="Collen J."/>
            <person name="Corre E."/>
            <person name="Da Silva C."/>
            <person name="Delage L."/>
            <person name="Delaroque N."/>
            <person name="Dittami S.M."/>
            <person name="Doulbeau S."/>
            <person name="Elias M."/>
            <person name="Farnham G."/>
            <person name="Gachon C.M."/>
            <person name="Gschloessl B."/>
            <person name="Heesch S."/>
            <person name="Jabbari K."/>
            <person name="Jubin C."/>
            <person name="Kawai H."/>
            <person name="Kimura K."/>
            <person name="Kloareg B."/>
            <person name="Kupper F.C."/>
            <person name="Lang D."/>
            <person name="Le Bail A."/>
            <person name="Leblanc C."/>
            <person name="Lerouge P."/>
            <person name="Lohr M."/>
            <person name="Lopez P.J."/>
            <person name="Martens C."/>
            <person name="Maumus F."/>
            <person name="Michel G."/>
            <person name="Miranda-Saavedra D."/>
            <person name="Morales J."/>
            <person name="Moreau H."/>
            <person name="Motomura T."/>
            <person name="Nagasato C."/>
            <person name="Napoli C.A."/>
            <person name="Nelson D.R."/>
            <person name="Nyvall-Collen P."/>
            <person name="Peters A.F."/>
            <person name="Pommier C."/>
            <person name="Potin P."/>
            <person name="Poulain J."/>
            <person name="Quesneville H."/>
            <person name="Read B."/>
            <person name="Rensing S.A."/>
            <person name="Ritter A."/>
            <person name="Rousvoal S."/>
            <person name="Samanta M."/>
            <person name="Samson G."/>
            <person name="Schroeder D.C."/>
            <person name="Segurens B."/>
            <person name="Strittmatter M."/>
            <person name="Tonon T."/>
            <person name="Tregear J.W."/>
            <person name="Valentin K."/>
            <person name="von Dassow P."/>
            <person name="Yamagishi T."/>
            <person name="Van de Peer Y."/>
            <person name="Wincker P."/>
        </authorList>
    </citation>
    <scope>NUCLEOTIDE SEQUENCE [LARGE SCALE GENOMIC DNA]</scope>
    <source>
        <strain evidence="3">Ec32 / CCAP1310/4</strain>
    </source>
</reference>
<dbReference type="EMBL" id="FN648818">
    <property type="protein sequence ID" value="CBN78766.1"/>
    <property type="molecule type" value="Genomic_DNA"/>
</dbReference>
<evidence type="ECO:0000313" key="3">
    <source>
        <dbReference type="Proteomes" id="UP000002630"/>
    </source>
</evidence>